<keyword evidence="1" id="KW-0689">Ribosomal protein</keyword>
<reference evidence="5" key="1">
    <citation type="journal article" date="2019" name="Int. J. Syst. Evol. Microbiol.">
        <title>The Global Catalogue of Microorganisms (GCM) 10K type strain sequencing project: providing services to taxonomists for standard genome sequencing and annotation.</title>
        <authorList>
            <consortium name="The Broad Institute Genomics Platform"/>
            <consortium name="The Broad Institute Genome Sequencing Center for Infectious Disease"/>
            <person name="Wu L."/>
            <person name="Ma J."/>
        </authorList>
    </citation>
    <scope>NUCLEOTIDE SEQUENCE [LARGE SCALE GENOMIC DNA]</scope>
    <source>
        <strain evidence="5">CCUG 53270</strain>
    </source>
</reference>
<dbReference type="Pfam" id="PF01248">
    <property type="entry name" value="Ribosomal_L7Ae"/>
    <property type="match status" value="1"/>
</dbReference>
<evidence type="ECO:0000313" key="4">
    <source>
        <dbReference type="EMBL" id="MFD1225210.1"/>
    </source>
</evidence>
<dbReference type="Gene3D" id="3.30.1330.30">
    <property type="match status" value="1"/>
</dbReference>
<dbReference type="EMBL" id="JBHTLU010000056">
    <property type="protein sequence ID" value="MFD1225210.1"/>
    <property type="molecule type" value="Genomic_DNA"/>
</dbReference>
<dbReference type="NCBIfam" id="NF005825">
    <property type="entry name" value="PRK07714.1"/>
    <property type="match status" value="1"/>
</dbReference>
<dbReference type="RefSeq" id="WP_179135993.1">
    <property type="nucleotide sequence ID" value="NZ_BAABJG010000044.1"/>
</dbReference>
<organism evidence="4 5">
    <name type="scientific">Paenibacillus vulneris</name>
    <dbReference type="NCBI Taxonomy" id="1133364"/>
    <lineage>
        <taxon>Bacteria</taxon>
        <taxon>Bacillati</taxon>
        <taxon>Bacillota</taxon>
        <taxon>Bacilli</taxon>
        <taxon>Bacillales</taxon>
        <taxon>Paenibacillaceae</taxon>
        <taxon>Paenibacillus</taxon>
    </lineage>
</organism>
<name>A0ABW3V0E1_9BACL</name>
<dbReference type="Proteomes" id="UP001597180">
    <property type="component" value="Unassembled WGS sequence"/>
</dbReference>
<dbReference type="InterPro" id="IPR029064">
    <property type="entry name" value="Ribosomal_eL30-like_sf"/>
</dbReference>
<keyword evidence="5" id="KW-1185">Reference proteome</keyword>
<evidence type="ECO:0000256" key="2">
    <source>
        <dbReference type="ARBA" id="ARBA00023274"/>
    </source>
</evidence>
<protein>
    <submittedName>
        <fullName evidence="4">YlxQ family RNA-binding protein</fullName>
    </submittedName>
</protein>
<comment type="caution">
    <text evidence="4">The sequence shown here is derived from an EMBL/GenBank/DDBJ whole genome shotgun (WGS) entry which is preliminary data.</text>
</comment>
<dbReference type="SUPFAM" id="SSF55315">
    <property type="entry name" value="L30e-like"/>
    <property type="match status" value="1"/>
</dbReference>
<keyword evidence="2" id="KW-0687">Ribonucleoprotein</keyword>
<proteinExistence type="predicted"/>
<feature type="domain" description="Ribosomal protein eL8/eL30/eS12/Gadd45" evidence="3">
    <location>
        <begin position="5"/>
        <end position="95"/>
    </location>
</feature>
<accession>A0ABW3V0E1</accession>
<dbReference type="PANTHER" id="PTHR11449">
    <property type="entry name" value="RIBOSOMAL PROTEIN L30"/>
    <property type="match status" value="1"/>
</dbReference>
<evidence type="ECO:0000259" key="3">
    <source>
        <dbReference type="Pfam" id="PF01248"/>
    </source>
</evidence>
<gene>
    <name evidence="4" type="ORF">ACFQ4B_34530</name>
</gene>
<sequence length="109" mass="11972">MMNNKWFNNLGLAMRAGKVITGEDAVIDAVRKGEAKMVIVAEDSSPNTLKKVNDKCSTYQVPLHQYGSREQLGASIGKETRVVLAITDAGFAKMLKKSLENRTEVDSIE</sequence>
<evidence type="ECO:0000256" key="1">
    <source>
        <dbReference type="ARBA" id="ARBA00022980"/>
    </source>
</evidence>
<dbReference type="InterPro" id="IPR039109">
    <property type="entry name" value="Ribosomal_eL30-like"/>
</dbReference>
<dbReference type="InterPro" id="IPR004038">
    <property type="entry name" value="Ribosomal_eL8/eL30/eS12/Gad45"/>
</dbReference>
<evidence type="ECO:0000313" key="5">
    <source>
        <dbReference type="Proteomes" id="UP001597180"/>
    </source>
</evidence>